<dbReference type="Gene3D" id="3.10.20.740">
    <property type="match status" value="1"/>
</dbReference>
<sequence length="918" mass="101161">MLMATIHVDGKEYEVNGADNLLQACLSLGLDIPYFCWHPALGSVGACRQCAVKQYQNAEDTRGRLVMSCMTPAQDGTFISIDDAEAKTFRESVVEWLMTNHPHDCPVCEEGGNCHLQDMTVMTGHSFRRYRFTKRTHNNQELGPFISHEMNRCIACYRCVRYYKDYADGTDFGVYGAHDNVYFGRPESGTLESEFSGNLVEVCPTGVFTDKTHSERYNRKWDMQFAPSVCQQCSVGCNTSPGERYGEIRRIENRYNGTVNHYFLCDRGRFGYGYVNLKDRPRQPQQRRGNDWIHLNAEQAMQGAADLLRQAKKTIGIGSPRASLESNYALRELVGAENFYSGIEAGELSRLNLMQKILREGGVYTPALREMESYDAVLILGEDVTQTAARIALALRQAVKGKARAMAAAQRVADWQIAAIQNIGQRAKYPLFMTSIDDTRLDDVAALNYRAPVADQARLGFAVAHALDNSAPAVDGLSDDVRKQVDVIVQALAGAKKPLIVTGSNAGYTPLIEAAANIAKALKARDLDVGITFIASEANSMGLAMMNAPSIDDALAELEQGSADAVVVLENDLYRHAPAARVDAALAKAQSVIVVDHQRTAIMDKADLVLSAASFAESDGTLVNQEGRAQRFFQVYDPAYYDDPKKNTPSIMLESWRWLHSLHTTVESRQIDWTLLDHVIASCVKAYPQLQGIVDAAPDATFRIKGQKLAREPHRYSGRTAMRANISVHEPRQPQDKDTAFAFSMEGYSGPLEDRQQIPFAWAPGWNSPQAWNKFQAEVGGHLRHGDPGVRLIAAGEGSLAYFDAVPAAYQNAGWVVAPYYHLFGSDEMTQRSPVIQTRMPEAYVMVNPADAAQLGVNNGTVLELTFADQKLTLPARLSENLQSGQIGLPLGLPGISPVLNGTKVDAIQETKVREAAL</sequence>
<evidence type="ECO:0000256" key="10">
    <source>
        <dbReference type="ARBA" id="ARBA00023014"/>
    </source>
</evidence>
<dbReference type="InterPro" id="IPR050123">
    <property type="entry name" value="Prok_molybdopt-oxidoreductase"/>
</dbReference>
<dbReference type="EMBL" id="AGCI01000059">
    <property type="protein sequence ID" value="EHM42058.1"/>
    <property type="molecule type" value="Genomic_DNA"/>
</dbReference>
<reference evidence="19 20" key="1">
    <citation type="submission" date="2011-08" db="EMBL/GenBank/DDBJ databases">
        <authorList>
            <person name="Weinstock G."/>
            <person name="Sodergren E."/>
            <person name="Clifton S."/>
            <person name="Fulton L."/>
            <person name="Fulton B."/>
            <person name="Courtney L."/>
            <person name="Fronick C."/>
            <person name="Harrison M."/>
            <person name="Strong C."/>
            <person name="Farmer C."/>
            <person name="Delahaunty K."/>
            <person name="Markovic C."/>
            <person name="Hall O."/>
            <person name="Minx P."/>
            <person name="Tomlinson C."/>
            <person name="Mitreva M."/>
            <person name="Hou S."/>
            <person name="Chen J."/>
            <person name="Wollam A."/>
            <person name="Pepin K.H."/>
            <person name="Johnson M."/>
            <person name="Bhonagiri V."/>
            <person name="Zhang X."/>
            <person name="Suruliraj S."/>
            <person name="Warren W."/>
            <person name="Chinwalla A."/>
            <person name="Mardis E.R."/>
            <person name="Wilson R.K."/>
        </authorList>
    </citation>
    <scope>NUCLEOTIDE SEQUENCE [LARGE SCALE GENOMIC DNA]</scope>
    <source>
        <strain evidence="19 20">ATCC 51873</strain>
    </source>
</reference>
<comment type="function">
    <text evidence="15">NDH-1 shuttles electrons from NADH, via FMN and iron-sulfur (Fe-S) centers, to quinones in the respiratory chain. Couples the redox reaction to proton translocation (for every two electrons transferred, four hydrogen ions are translocated across the cytoplasmic membrane), and thus conserves the redox energy in a proton gradient.</text>
</comment>
<evidence type="ECO:0000259" key="18">
    <source>
        <dbReference type="PROSITE" id="PS51839"/>
    </source>
</evidence>
<dbReference type="InterPro" id="IPR001041">
    <property type="entry name" value="2Fe-2S_ferredoxin-type"/>
</dbReference>
<dbReference type="InterPro" id="IPR006963">
    <property type="entry name" value="Mopterin_OxRdtase_4Fe-4S_dom"/>
</dbReference>
<dbReference type="PROSITE" id="PS00642">
    <property type="entry name" value="COMPLEX1_75K_2"/>
    <property type="match status" value="1"/>
</dbReference>
<dbReference type="GO" id="GO:0003954">
    <property type="term" value="F:NADH dehydrogenase activity"/>
    <property type="evidence" value="ECO:0007669"/>
    <property type="project" value="TreeGrafter"/>
</dbReference>
<evidence type="ECO:0000256" key="8">
    <source>
        <dbReference type="ARBA" id="ARBA00022967"/>
    </source>
</evidence>
<keyword evidence="8 15" id="KW-1278">Translocase</keyword>
<name>G9Y749_HAFAL</name>
<keyword evidence="11 15" id="KW-0520">NAD</keyword>
<dbReference type="FunFam" id="3.40.50.740:FF:000006">
    <property type="entry name" value="NADH-quinone oxidoreductase"/>
    <property type="match status" value="1"/>
</dbReference>
<dbReference type="InterPro" id="IPR000283">
    <property type="entry name" value="NADH_UbQ_OxRdtase_75kDa_su_CS"/>
</dbReference>
<evidence type="ECO:0000256" key="15">
    <source>
        <dbReference type="RuleBase" id="RU003525"/>
    </source>
</evidence>
<feature type="domain" description="2Fe-2S ferredoxin-type" evidence="16">
    <location>
        <begin position="2"/>
        <end position="85"/>
    </location>
</feature>
<comment type="cofactor">
    <cofactor evidence="1 15">
        <name>[4Fe-4S] cluster</name>
        <dbReference type="ChEBI" id="CHEBI:49883"/>
    </cofactor>
</comment>
<dbReference type="SMART" id="SM00926">
    <property type="entry name" value="Molybdop_Fe4S4"/>
    <property type="match status" value="1"/>
</dbReference>
<evidence type="ECO:0000256" key="2">
    <source>
        <dbReference type="ARBA" id="ARBA00002378"/>
    </source>
</evidence>
<dbReference type="EC" id="7.1.1.-" evidence="15"/>
<dbReference type="SUPFAM" id="SSF54292">
    <property type="entry name" value="2Fe-2S ferredoxin-like"/>
    <property type="match status" value="1"/>
</dbReference>
<dbReference type="InterPro" id="IPR019574">
    <property type="entry name" value="NADH_UbQ_OxRdtase_Gsu_4Fe4S-bd"/>
</dbReference>
<dbReference type="PROSITE" id="PS00643">
    <property type="entry name" value="COMPLEX1_75K_3"/>
    <property type="match status" value="1"/>
</dbReference>
<dbReference type="GO" id="GO:0051539">
    <property type="term" value="F:4 iron, 4 sulfur cluster binding"/>
    <property type="evidence" value="ECO:0007669"/>
    <property type="project" value="UniProtKB-KW"/>
</dbReference>
<dbReference type="PANTHER" id="PTHR43105">
    <property type="entry name" value="RESPIRATORY NITRATE REDUCTASE"/>
    <property type="match status" value="1"/>
</dbReference>
<evidence type="ECO:0000313" key="19">
    <source>
        <dbReference type="EMBL" id="EHM42058.1"/>
    </source>
</evidence>
<dbReference type="InterPro" id="IPR054351">
    <property type="entry name" value="NADH_UbQ_OxRdtase_ferredoxin"/>
</dbReference>
<comment type="catalytic activity">
    <reaction evidence="14 15">
        <text>a quinone + NADH + 5 H(+)(in) = a quinol + NAD(+) + 4 H(+)(out)</text>
        <dbReference type="Rhea" id="RHEA:57888"/>
        <dbReference type="ChEBI" id="CHEBI:15378"/>
        <dbReference type="ChEBI" id="CHEBI:24646"/>
        <dbReference type="ChEBI" id="CHEBI:57540"/>
        <dbReference type="ChEBI" id="CHEBI:57945"/>
        <dbReference type="ChEBI" id="CHEBI:132124"/>
    </reaction>
</comment>
<keyword evidence="9 15" id="KW-0408">Iron</keyword>
<dbReference type="InterPro" id="IPR006657">
    <property type="entry name" value="MoPterin_dinucl-bd_dom"/>
</dbReference>
<evidence type="ECO:0000256" key="6">
    <source>
        <dbReference type="ARBA" id="ARBA00022719"/>
    </source>
</evidence>
<evidence type="ECO:0000256" key="1">
    <source>
        <dbReference type="ARBA" id="ARBA00001966"/>
    </source>
</evidence>
<dbReference type="SUPFAM" id="SSF54862">
    <property type="entry name" value="4Fe-4S ferredoxins"/>
    <property type="match status" value="1"/>
</dbReference>
<dbReference type="Gene3D" id="3.30.200.210">
    <property type="match status" value="1"/>
</dbReference>
<dbReference type="Pfam" id="PF01568">
    <property type="entry name" value="Molydop_binding"/>
    <property type="match status" value="1"/>
</dbReference>
<feature type="domain" description="4Fe-4S His(Cys)3-ligated-type" evidence="18">
    <location>
        <begin position="85"/>
        <end position="124"/>
    </location>
</feature>
<dbReference type="Pfam" id="PF00384">
    <property type="entry name" value="Molybdopterin"/>
    <property type="match status" value="1"/>
</dbReference>
<dbReference type="PANTHER" id="PTHR43105:SF10">
    <property type="entry name" value="NADH-QUINONE OXIDOREDUCTASE SUBUNIT G"/>
    <property type="match status" value="1"/>
</dbReference>
<dbReference type="SMART" id="SM00929">
    <property type="entry name" value="NADH-G_4Fe-4S_3"/>
    <property type="match status" value="1"/>
</dbReference>
<dbReference type="HOGENOM" id="CLU_000422_11_4_6"/>
<dbReference type="GO" id="GO:0048038">
    <property type="term" value="F:quinone binding"/>
    <property type="evidence" value="ECO:0007669"/>
    <property type="project" value="UniProtKB-UniRule"/>
</dbReference>
<dbReference type="GO" id="GO:1990204">
    <property type="term" value="C:oxidoreductase complex"/>
    <property type="evidence" value="ECO:0007669"/>
    <property type="project" value="UniProtKB-ARBA"/>
</dbReference>
<evidence type="ECO:0000256" key="4">
    <source>
        <dbReference type="ARBA" id="ARBA00022485"/>
    </source>
</evidence>
<dbReference type="InterPro" id="IPR036010">
    <property type="entry name" value="2Fe-2S_ferredoxin-like_sf"/>
</dbReference>
<comment type="subunit">
    <text evidence="13">Composed of 13 different subunits. Subunits NuoCD, E, F, and G constitute the peripheral sector of the complex.</text>
</comment>
<feature type="domain" description="4Fe-4S Mo/W bis-MGD-type" evidence="17">
    <location>
        <begin position="223"/>
        <end position="279"/>
    </location>
</feature>
<dbReference type="Pfam" id="PF22117">
    <property type="entry name" value="Fer4_Nqo3"/>
    <property type="match status" value="1"/>
</dbReference>
<dbReference type="SUPFAM" id="SSF50692">
    <property type="entry name" value="ADC-like"/>
    <property type="match status" value="1"/>
</dbReference>
<keyword evidence="7 15" id="KW-0479">Metal-binding</keyword>
<dbReference type="PROSITE" id="PS51839">
    <property type="entry name" value="4FE4S_HC3"/>
    <property type="match status" value="1"/>
</dbReference>
<gene>
    <name evidence="19" type="ORF">HMPREF0454_02422</name>
</gene>
<dbReference type="FunFam" id="3.10.20.740:FF:000002">
    <property type="entry name" value="NADH-quinone oxidoreductase"/>
    <property type="match status" value="1"/>
</dbReference>
<dbReference type="Pfam" id="PF10588">
    <property type="entry name" value="NADH-G_4Fe-4S_3"/>
    <property type="match status" value="1"/>
</dbReference>
<keyword evidence="6 15" id="KW-0874">Quinone</keyword>
<evidence type="ECO:0000256" key="9">
    <source>
        <dbReference type="ARBA" id="ARBA00023004"/>
    </source>
</evidence>
<dbReference type="GO" id="GO:0008137">
    <property type="term" value="F:NADH dehydrogenase (ubiquinone) activity"/>
    <property type="evidence" value="ECO:0007669"/>
    <property type="project" value="UniProtKB-UniRule"/>
</dbReference>
<evidence type="ECO:0000256" key="13">
    <source>
        <dbReference type="ARBA" id="ARBA00026021"/>
    </source>
</evidence>
<keyword evidence="4 15" id="KW-0004">4Fe-4S</keyword>
<protein>
    <recommendedName>
        <fullName evidence="15">NADH-quinone oxidoreductase</fullName>
        <ecNumber evidence="15">7.1.1.-</ecNumber>
    </recommendedName>
</protein>
<dbReference type="CDD" id="cd02771">
    <property type="entry name" value="MopB_NDH-1_NuoG2-N7"/>
    <property type="match status" value="1"/>
</dbReference>
<dbReference type="InterPro" id="IPR010228">
    <property type="entry name" value="NADH_UbQ_OxRdtase_Gsu"/>
</dbReference>
<proteinExistence type="inferred from homology"/>
<keyword evidence="10 15" id="KW-0411">Iron-sulfur</keyword>
<evidence type="ECO:0000256" key="5">
    <source>
        <dbReference type="ARBA" id="ARBA00022714"/>
    </source>
</evidence>
<dbReference type="GO" id="GO:0043546">
    <property type="term" value="F:molybdopterin cofactor binding"/>
    <property type="evidence" value="ECO:0007669"/>
    <property type="project" value="InterPro"/>
</dbReference>
<dbReference type="AlphaFoldDB" id="G9Y749"/>
<dbReference type="CDD" id="cd00207">
    <property type="entry name" value="fer2"/>
    <property type="match status" value="1"/>
</dbReference>
<evidence type="ECO:0000256" key="7">
    <source>
        <dbReference type="ARBA" id="ARBA00022723"/>
    </source>
</evidence>
<evidence type="ECO:0000256" key="3">
    <source>
        <dbReference type="ARBA" id="ARBA00005404"/>
    </source>
</evidence>
<dbReference type="PROSITE" id="PS00641">
    <property type="entry name" value="COMPLEX1_75K_1"/>
    <property type="match status" value="1"/>
</dbReference>
<dbReference type="PROSITE" id="PS51085">
    <property type="entry name" value="2FE2S_FER_2"/>
    <property type="match status" value="1"/>
</dbReference>
<evidence type="ECO:0000259" key="16">
    <source>
        <dbReference type="PROSITE" id="PS51085"/>
    </source>
</evidence>
<keyword evidence="5 15" id="KW-0001">2Fe-2S</keyword>
<keyword evidence="12" id="KW-0830">Ubiquinone</keyword>
<dbReference type="PROSITE" id="PS51669">
    <property type="entry name" value="4FE4S_MOW_BIS_MGD"/>
    <property type="match status" value="1"/>
</dbReference>
<dbReference type="Proteomes" id="UP000005959">
    <property type="component" value="Unassembled WGS sequence"/>
</dbReference>
<comment type="similarity">
    <text evidence="3 15">Belongs to the complex I 75 kDa subunit family.</text>
</comment>
<dbReference type="Pfam" id="PF04879">
    <property type="entry name" value="Molybdop_Fe4S4"/>
    <property type="match status" value="1"/>
</dbReference>
<comment type="caution">
    <text evidence="19">The sequence shown here is derived from an EMBL/GenBank/DDBJ whole genome shotgun (WGS) entry which is preliminary data.</text>
</comment>
<dbReference type="PATRIC" id="fig|1002364.3.peg.2178"/>
<dbReference type="InterPro" id="IPR009010">
    <property type="entry name" value="Asp_de-COase-like_dom_sf"/>
</dbReference>
<dbReference type="SUPFAM" id="SSF53706">
    <property type="entry name" value="Formate dehydrogenase/DMSO reductase, domains 1-3"/>
    <property type="match status" value="1"/>
</dbReference>
<dbReference type="NCBIfam" id="TIGR01973">
    <property type="entry name" value="NuoG"/>
    <property type="match status" value="1"/>
</dbReference>
<dbReference type="FunFam" id="3.30.200.210:FF:000004">
    <property type="entry name" value="NADH-quinone oxidoreductase"/>
    <property type="match status" value="1"/>
</dbReference>
<dbReference type="InterPro" id="IPR006656">
    <property type="entry name" value="Mopterin_OxRdtase"/>
</dbReference>
<evidence type="ECO:0000256" key="11">
    <source>
        <dbReference type="ARBA" id="ARBA00023027"/>
    </source>
</evidence>
<dbReference type="CDD" id="cd02788">
    <property type="entry name" value="MopB_CT_NDH-1_NuoG2-N7"/>
    <property type="match status" value="1"/>
</dbReference>
<dbReference type="GO" id="GO:0016020">
    <property type="term" value="C:membrane"/>
    <property type="evidence" value="ECO:0007669"/>
    <property type="project" value="InterPro"/>
</dbReference>
<dbReference type="Gene3D" id="2.40.40.20">
    <property type="match status" value="1"/>
</dbReference>
<organism evidence="19 20">
    <name type="scientific">Hafnia alvei ATCC 51873</name>
    <dbReference type="NCBI Taxonomy" id="1002364"/>
    <lineage>
        <taxon>Bacteria</taxon>
        <taxon>Pseudomonadati</taxon>
        <taxon>Pseudomonadota</taxon>
        <taxon>Gammaproteobacteria</taxon>
        <taxon>Enterobacterales</taxon>
        <taxon>Hafniaceae</taxon>
        <taxon>Hafnia</taxon>
    </lineage>
</organism>
<dbReference type="GO" id="GO:0042773">
    <property type="term" value="P:ATP synthesis coupled electron transport"/>
    <property type="evidence" value="ECO:0007669"/>
    <property type="project" value="InterPro"/>
</dbReference>
<evidence type="ECO:0000259" key="17">
    <source>
        <dbReference type="PROSITE" id="PS51669"/>
    </source>
</evidence>
<dbReference type="FunFam" id="2.40.40.20:FF:000014">
    <property type="entry name" value="NADH-quinone oxidoreductase"/>
    <property type="match status" value="1"/>
</dbReference>
<comment type="function">
    <text evidence="2">NDH-1 shuttles electrons from NADH, via FMN and iron-sulfur (Fe-S) centers, to quinones in the respiratory chain. The immediate electron acceptor for the enzyme in this species is believed to be ubiquinone. Couples the redox reaction to proton translocation (for every two electrons transferred, four hydrogen ions are translocated across the cytoplasmic membrane), and thus conserves the redox energy in a proton gradient.</text>
</comment>
<comment type="cofactor">
    <cofactor evidence="15">
        <name>[2Fe-2S] cluster</name>
        <dbReference type="ChEBI" id="CHEBI:190135"/>
    </cofactor>
    <text evidence="15">Binds 1 [2Fe-2S] cluster per subunit.</text>
</comment>
<dbReference type="Gene3D" id="3.40.50.740">
    <property type="match status" value="1"/>
</dbReference>
<evidence type="ECO:0000256" key="14">
    <source>
        <dbReference type="ARBA" id="ARBA00047712"/>
    </source>
</evidence>
<dbReference type="GO" id="GO:0051537">
    <property type="term" value="F:2 iron, 2 sulfur cluster binding"/>
    <property type="evidence" value="ECO:0007669"/>
    <property type="project" value="UniProtKB-UniRule"/>
</dbReference>
<dbReference type="GO" id="GO:0046872">
    <property type="term" value="F:metal ion binding"/>
    <property type="evidence" value="ECO:0007669"/>
    <property type="project" value="UniProtKB-UniRule"/>
</dbReference>
<accession>G9Y749</accession>
<evidence type="ECO:0000256" key="12">
    <source>
        <dbReference type="ARBA" id="ARBA00023075"/>
    </source>
</evidence>
<dbReference type="FunFam" id="2.20.25.90:FF:000003">
    <property type="entry name" value="NADH-quinone oxidoreductase"/>
    <property type="match status" value="1"/>
</dbReference>
<evidence type="ECO:0000313" key="20">
    <source>
        <dbReference type="Proteomes" id="UP000005959"/>
    </source>
</evidence>
<dbReference type="Pfam" id="PF13510">
    <property type="entry name" value="Fer2_4"/>
    <property type="match status" value="1"/>
</dbReference>